<evidence type="ECO:0008006" key="4">
    <source>
        <dbReference type="Google" id="ProtNLM"/>
    </source>
</evidence>
<organism evidence="2 3">
    <name type="scientific">Pseudodesulfovibrio karagichevae</name>
    <dbReference type="NCBI Taxonomy" id="3239305"/>
    <lineage>
        <taxon>Bacteria</taxon>
        <taxon>Pseudomonadati</taxon>
        <taxon>Thermodesulfobacteriota</taxon>
        <taxon>Desulfovibrionia</taxon>
        <taxon>Desulfovibrionales</taxon>
        <taxon>Desulfovibrionaceae</taxon>
    </lineage>
</organism>
<evidence type="ECO:0000256" key="1">
    <source>
        <dbReference type="SAM" id="Phobius"/>
    </source>
</evidence>
<feature type="transmembrane region" description="Helical" evidence="1">
    <location>
        <begin position="31"/>
        <end position="60"/>
    </location>
</feature>
<sequence length="357" mass="41103">MRKTNFFDSEIGRILLKWLERLLLPKFHNKLAYAIVFLGAGMLVVSPNGELVTAAVISVAEKFFGQLDYLRNFHSNQQISPLWGTMVIGIGACYHIASCALGIWKDKNQYHTIPERPKPSIESFLVLPDGNLLPDEYQIEGCTITVENKDDIRDYTVSAGPLGIGFQDFLNHSYNISYYREQAEYLENWAGACIFRVRINNLGQSAVSSVRVEIHFDPDHPVAFQISRSLEPFPSEKRDIYNISSLNFHSDIAKELKIIRNNNISFIVWDIGDMQPSRQLETEMFISVRCYEDVTCHVRIYCNEFSQYEDKEIHFIKPKSMIINNFSEISEDNFYDILFDSSPLLGDLIKEAIEKER</sequence>
<dbReference type="Proteomes" id="UP001568698">
    <property type="component" value="Unassembled WGS sequence"/>
</dbReference>
<name>A0ABV4K9J5_9BACT</name>
<keyword evidence="1" id="KW-0812">Transmembrane</keyword>
<keyword evidence="3" id="KW-1185">Reference proteome</keyword>
<accession>A0ABV4K9J5</accession>
<feature type="transmembrane region" description="Helical" evidence="1">
    <location>
        <begin position="80"/>
        <end position="104"/>
    </location>
</feature>
<comment type="caution">
    <text evidence="2">The sequence shown here is derived from an EMBL/GenBank/DDBJ whole genome shotgun (WGS) entry which is preliminary data.</text>
</comment>
<keyword evidence="1" id="KW-0472">Membrane</keyword>
<protein>
    <recommendedName>
        <fullName evidence="4">CARDB domain-containing protein</fullName>
    </recommendedName>
</protein>
<gene>
    <name evidence="2" type="ORF">AB6M95_19615</name>
</gene>
<evidence type="ECO:0000313" key="2">
    <source>
        <dbReference type="EMBL" id="MEZ7198956.1"/>
    </source>
</evidence>
<reference evidence="2 3" key="1">
    <citation type="submission" date="2024-08" db="EMBL/GenBank/DDBJ databases">
        <title>Sulfate-reducing bacteria isolated from formation water of the oil field in Kazakhstan and description of Pseudodesulfovibrio sp.</title>
        <authorList>
            <person name="Bidzhieva S.K."/>
            <person name="Tourova T.P."/>
            <person name="Grouzdev D.S."/>
            <person name="Beletsky A.V."/>
            <person name="Sokolova D.S."/>
            <person name="Samigullina S.R."/>
            <person name="Poltaraus A.B."/>
            <person name="Avtukh A.N."/>
            <person name="Tereshina V.M."/>
            <person name="Zhaparov N.S."/>
            <person name="Mardanov A.V."/>
            <person name="Nazina T.N."/>
        </authorList>
    </citation>
    <scope>NUCLEOTIDE SEQUENCE [LARGE SCALE GENOMIC DNA]</scope>
    <source>
        <strain evidence="2 3">9FUS</strain>
    </source>
</reference>
<evidence type="ECO:0000313" key="3">
    <source>
        <dbReference type="Proteomes" id="UP001568698"/>
    </source>
</evidence>
<proteinExistence type="predicted"/>
<dbReference type="RefSeq" id="WP_371388432.1">
    <property type="nucleotide sequence ID" value="NZ_JBGLYH010000125.1"/>
</dbReference>
<keyword evidence="1" id="KW-1133">Transmembrane helix</keyword>
<dbReference type="EMBL" id="JBGLYH010000125">
    <property type="protein sequence ID" value="MEZ7198956.1"/>
    <property type="molecule type" value="Genomic_DNA"/>
</dbReference>